<dbReference type="GO" id="GO:0015970">
    <property type="term" value="P:guanosine tetraphosphate biosynthetic process"/>
    <property type="evidence" value="ECO:0007669"/>
    <property type="project" value="UniProtKB-UniPathway"/>
</dbReference>
<dbReference type="SMART" id="SM00471">
    <property type="entry name" value="HDc"/>
    <property type="match status" value="1"/>
</dbReference>
<dbReference type="Gene3D" id="1.10.3210.10">
    <property type="entry name" value="Hypothetical protein af1432"/>
    <property type="match status" value="1"/>
</dbReference>
<dbReference type="PANTHER" id="PTHR21262">
    <property type="entry name" value="GUANOSINE-3',5'-BIS DIPHOSPHATE 3'-PYROPHOSPHOHYDROLASE"/>
    <property type="match status" value="1"/>
</dbReference>
<dbReference type="Proteomes" id="UP000031386">
    <property type="component" value="Chromosome"/>
</dbReference>
<dbReference type="EC" id="2.7.6.5" evidence="2"/>
<dbReference type="InterPro" id="IPR004811">
    <property type="entry name" value="RelA/Spo_fam"/>
</dbReference>
<dbReference type="CDD" id="cd04876">
    <property type="entry name" value="ACT_RelA-SpoT"/>
    <property type="match status" value="1"/>
</dbReference>
<evidence type="ECO:0000313" key="9">
    <source>
        <dbReference type="EMBL" id="MCZ7407612.1"/>
    </source>
</evidence>
<evidence type="ECO:0000256" key="2">
    <source>
        <dbReference type="ARBA" id="ARBA00013251"/>
    </source>
</evidence>
<dbReference type="FunFam" id="1.10.3210.10:FF:000001">
    <property type="entry name" value="GTP pyrophosphokinase RelA"/>
    <property type="match status" value="1"/>
</dbReference>
<accession>A0A0B4S0V1</accession>
<reference evidence="9" key="2">
    <citation type="submission" date="2022-07" db="EMBL/GenBank/DDBJ databases">
        <title>Parvimonas micra travels from the subgingival sulcus of the human oral cavity to the colorectal adenocarcinoma.</title>
        <authorList>
            <person name="Conde-Perez K."/>
            <person name="Buetas E."/>
            <person name="Aja-Macaya P."/>
            <person name="Martin-De Arribas E."/>
            <person name="Iglesias-Corras I."/>
            <person name="Trigo-Tasende N."/>
            <person name="Nasser-Ali M."/>
            <person name="Estevez L.S."/>
            <person name="Rumbo-Feal S."/>
            <person name="Otero-Alen B."/>
            <person name="Noguera J.F."/>
            <person name="Concha A."/>
            <person name="Pardinas-Lopez S."/>
            <person name="Carda-Dieguez M."/>
            <person name="Gomez-Randulfe I."/>
            <person name="Martinez-Lago N."/>
            <person name="Ladra S."/>
            <person name="Aparicio L.A."/>
            <person name="Bou G."/>
            <person name="Mira A."/>
            <person name="Vallejo J.A."/>
            <person name="Poza M."/>
        </authorList>
    </citation>
    <scope>NUCLEOTIDE SEQUENCE</scope>
    <source>
        <strain evidence="9">PM79KC-AC-4</strain>
    </source>
</reference>
<comment type="similarity">
    <text evidence="4">Belongs to the relA/spoT family.</text>
</comment>
<dbReference type="InterPro" id="IPR045865">
    <property type="entry name" value="ACT-like_dom_sf"/>
</dbReference>
<gene>
    <name evidence="9" type="ORF">NND69_04430</name>
    <name evidence="8" type="ORF">NW74_03570</name>
</gene>
<organism evidence="8 10">
    <name type="scientific">Parvimonas micra</name>
    <dbReference type="NCBI Taxonomy" id="33033"/>
    <lineage>
        <taxon>Bacteria</taxon>
        <taxon>Bacillati</taxon>
        <taxon>Bacillota</taxon>
        <taxon>Tissierellia</taxon>
        <taxon>Tissierellales</taxon>
        <taxon>Peptoniphilaceae</taxon>
        <taxon>Parvimonas</taxon>
    </lineage>
</organism>
<dbReference type="KEGG" id="pmic:NW74_03570"/>
<dbReference type="InterPro" id="IPR045600">
    <property type="entry name" value="RelA/SpoT_AH_RIS"/>
</dbReference>
<dbReference type="SUPFAM" id="SSF55021">
    <property type="entry name" value="ACT-like"/>
    <property type="match status" value="1"/>
</dbReference>
<dbReference type="PANTHER" id="PTHR21262:SF31">
    <property type="entry name" value="GTP PYROPHOSPHOKINASE"/>
    <property type="match status" value="1"/>
</dbReference>
<dbReference type="InterPro" id="IPR012676">
    <property type="entry name" value="TGS-like"/>
</dbReference>
<dbReference type="EMBL" id="CP009761">
    <property type="protein sequence ID" value="AIZ36482.1"/>
    <property type="molecule type" value="Genomic_DNA"/>
</dbReference>
<dbReference type="NCBIfam" id="TIGR00691">
    <property type="entry name" value="spoT_relA"/>
    <property type="match status" value="1"/>
</dbReference>
<dbReference type="PROSITE" id="PS51671">
    <property type="entry name" value="ACT"/>
    <property type="match status" value="1"/>
</dbReference>
<dbReference type="UniPathway" id="UPA00908">
    <property type="reaction ID" value="UER00884"/>
</dbReference>
<dbReference type="GO" id="GO:0008728">
    <property type="term" value="F:GTP diphosphokinase activity"/>
    <property type="evidence" value="ECO:0007669"/>
    <property type="project" value="UniProtKB-EC"/>
</dbReference>
<dbReference type="OrthoDB" id="9805041at2"/>
<dbReference type="InterPro" id="IPR003607">
    <property type="entry name" value="HD/PDEase_dom"/>
</dbReference>
<evidence type="ECO:0000259" key="7">
    <source>
        <dbReference type="PROSITE" id="PS51880"/>
    </source>
</evidence>
<dbReference type="AlphaFoldDB" id="A0A0B4S0V1"/>
<dbReference type="SUPFAM" id="SSF81301">
    <property type="entry name" value="Nucleotidyltransferase"/>
    <property type="match status" value="1"/>
</dbReference>
<dbReference type="FunFam" id="3.10.20.30:FF:000002">
    <property type="entry name" value="GTP pyrophosphokinase (RelA/SpoT)"/>
    <property type="match status" value="1"/>
</dbReference>
<dbReference type="GO" id="GO:0005886">
    <property type="term" value="C:plasma membrane"/>
    <property type="evidence" value="ECO:0007669"/>
    <property type="project" value="TreeGrafter"/>
</dbReference>
<dbReference type="CDD" id="cd00077">
    <property type="entry name" value="HDc"/>
    <property type="match status" value="1"/>
</dbReference>
<name>A0A0B4S0V1_9FIRM</name>
<dbReference type="InterPro" id="IPR004095">
    <property type="entry name" value="TGS"/>
</dbReference>
<dbReference type="Pfam" id="PF02824">
    <property type="entry name" value="TGS"/>
    <property type="match status" value="1"/>
</dbReference>
<feature type="domain" description="HD" evidence="6">
    <location>
        <begin position="43"/>
        <end position="142"/>
    </location>
</feature>
<keyword evidence="10" id="KW-1185">Reference proteome</keyword>
<protein>
    <recommendedName>
        <fullName evidence="2">GTP diphosphokinase</fullName>
        <ecNumber evidence="2">2.7.6.5</ecNumber>
    </recommendedName>
</protein>
<evidence type="ECO:0000256" key="3">
    <source>
        <dbReference type="ARBA" id="ARBA00048244"/>
    </source>
</evidence>
<dbReference type="Proteomes" id="UP001141458">
    <property type="component" value="Unassembled WGS sequence"/>
</dbReference>
<dbReference type="Pfam" id="PF13328">
    <property type="entry name" value="HD_4"/>
    <property type="match status" value="1"/>
</dbReference>
<dbReference type="InterPro" id="IPR006674">
    <property type="entry name" value="HD_domain"/>
</dbReference>
<comment type="function">
    <text evidence="4">In eubacteria ppGpp (guanosine 3'-diphosphate 5'-diphosphate) is a mediator of the stringent response that coordinates a variety of cellular activities in response to changes in nutritional abundance.</text>
</comment>
<feature type="domain" description="ACT" evidence="5">
    <location>
        <begin position="643"/>
        <end position="717"/>
    </location>
</feature>
<dbReference type="FunFam" id="3.30.460.10:FF:000001">
    <property type="entry name" value="GTP pyrophosphokinase RelA"/>
    <property type="match status" value="1"/>
</dbReference>
<dbReference type="PROSITE" id="PS51831">
    <property type="entry name" value="HD"/>
    <property type="match status" value="1"/>
</dbReference>
<evidence type="ECO:0000256" key="1">
    <source>
        <dbReference type="ARBA" id="ARBA00004976"/>
    </source>
</evidence>
<evidence type="ECO:0000259" key="6">
    <source>
        <dbReference type="PROSITE" id="PS51831"/>
    </source>
</evidence>
<dbReference type="InterPro" id="IPR043519">
    <property type="entry name" value="NT_sf"/>
</dbReference>
<dbReference type="CDD" id="cd01668">
    <property type="entry name" value="TGS_RSH"/>
    <property type="match status" value="1"/>
</dbReference>
<dbReference type="STRING" id="33033.NW74_03570"/>
<dbReference type="Gene3D" id="3.10.20.30">
    <property type="match status" value="1"/>
</dbReference>
<comment type="catalytic activity">
    <reaction evidence="3">
        <text>GTP + ATP = guanosine 3'-diphosphate 5'-triphosphate + AMP</text>
        <dbReference type="Rhea" id="RHEA:22088"/>
        <dbReference type="ChEBI" id="CHEBI:30616"/>
        <dbReference type="ChEBI" id="CHEBI:37565"/>
        <dbReference type="ChEBI" id="CHEBI:142410"/>
        <dbReference type="ChEBI" id="CHEBI:456215"/>
        <dbReference type="EC" id="2.7.6.5"/>
    </reaction>
</comment>
<dbReference type="CDD" id="cd05399">
    <property type="entry name" value="NT_Rel-Spo_like"/>
    <property type="match status" value="1"/>
</dbReference>
<evidence type="ECO:0000313" key="8">
    <source>
        <dbReference type="EMBL" id="AIZ36482.1"/>
    </source>
</evidence>
<evidence type="ECO:0000259" key="5">
    <source>
        <dbReference type="PROSITE" id="PS51671"/>
    </source>
</evidence>
<dbReference type="InterPro" id="IPR002912">
    <property type="entry name" value="ACT_dom"/>
</dbReference>
<dbReference type="RefSeq" id="WP_029948987.1">
    <property type="nucleotide sequence ID" value="NZ_CP009761.1"/>
</dbReference>
<dbReference type="SUPFAM" id="SSF109604">
    <property type="entry name" value="HD-domain/PDEase-like"/>
    <property type="match status" value="1"/>
</dbReference>
<dbReference type="Pfam" id="PF13291">
    <property type="entry name" value="ACT_4"/>
    <property type="match status" value="1"/>
</dbReference>
<reference evidence="8 10" key="1">
    <citation type="submission" date="2014-10" db="EMBL/GenBank/DDBJ databases">
        <title>Complete genome sequence of Parvimonas micra KCOM 1535 (= ChDC B708).</title>
        <authorList>
            <person name="Kook J.-K."/>
            <person name="Park S.-N."/>
            <person name="Lim Y.K."/>
            <person name="Roh H."/>
        </authorList>
    </citation>
    <scope>NUCLEOTIDE SEQUENCE [LARGE SCALE GENOMIC DNA]</scope>
    <source>
        <strain evidence="8">KCOM 1535</strain>
        <strain evidence="10">KCOM 1535 / ChDC B708</strain>
    </source>
</reference>
<dbReference type="InterPro" id="IPR033655">
    <property type="entry name" value="TGS_RelA/SpoT"/>
</dbReference>
<sequence length="717" mass="82012">MLDELLSKIKSYNPNTDVEKITKAYNFTKECHEGQFRNSGEPYFIHPVAVANILADLYMDDATIIAGLMHDILEDTEVTFEEMSGMFGEEIANLVDGVTKLKKIKYQSKQESQADNLRKMLLAMNSDIRVIIIKIADRLHNIRTLEYMKKAKQLEKAKETLEIYAPLAYRLGMSNVKWELEDLSLRYLEPEIYYDLAERVKKKRSEREKIINDIIEEISISLKEHNIQGEISGRPKSLYSIYKKMYKQNKSFDEIFDLTAIRIIVPTISDCYAVLGIVHSKWKPIPSRFKDYIAVPKPNLYQSLHNTLISTSGDVFEVQIRTFEMHRTAEYGIAAHWKYKAGVDRSTSFDDKLTWLRQLMDWQREVNDSREFITSFKEDFVSDEVFVFSPKGDVINLIAGATPIDFAYKVHTAVGNNCVGAKVDGRIVPLNYKLKNGNIVEILTNPNSSGPSKDWLKIVKSSQARTKIKQWFKKENKALNIVQGRDMLEKEIRRLGFTYSKILKEDWLLQIAKKLSFNTIDEMYAAVGFGSINLKQIIPRLKEFYSDYYQESADDIINRVKSEKSGSKYNSKGVIVKGIDNIEVSFAKCCNPLPGDEIIGYITKGRGISVHNCDCANIKNVTNRDRLIAVEWTNSKNLFYKVEVAIISLDQVGALADVAHIISESKLNLVGITAKTGKDKTFITNIIVEIKNIDELNRLINKIKSLKGILDVYRVRA</sequence>
<evidence type="ECO:0000256" key="4">
    <source>
        <dbReference type="RuleBase" id="RU003847"/>
    </source>
</evidence>
<dbReference type="Pfam" id="PF19296">
    <property type="entry name" value="RelA_AH_RIS"/>
    <property type="match status" value="1"/>
</dbReference>
<dbReference type="PROSITE" id="PS51880">
    <property type="entry name" value="TGS"/>
    <property type="match status" value="1"/>
</dbReference>
<dbReference type="Pfam" id="PF04607">
    <property type="entry name" value="RelA_SpoT"/>
    <property type="match status" value="1"/>
</dbReference>
<comment type="pathway">
    <text evidence="1">Purine metabolism; ppGpp biosynthesis; ppGpp from GTP: step 1/2.</text>
</comment>
<dbReference type="Gene3D" id="3.30.70.260">
    <property type="match status" value="1"/>
</dbReference>
<dbReference type="SMART" id="SM00954">
    <property type="entry name" value="RelA_SpoT"/>
    <property type="match status" value="1"/>
</dbReference>
<proteinExistence type="inferred from homology"/>
<dbReference type="InterPro" id="IPR012675">
    <property type="entry name" value="Beta-grasp_dom_sf"/>
</dbReference>
<dbReference type="EMBL" id="JANDZV010000003">
    <property type="protein sequence ID" value="MCZ7407612.1"/>
    <property type="molecule type" value="Genomic_DNA"/>
</dbReference>
<evidence type="ECO:0000313" key="10">
    <source>
        <dbReference type="Proteomes" id="UP000031386"/>
    </source>
</evidence>
<dbReference type="InterPro" id="IPR007685">
    <property type="entry name" value="RelA_SpoT"/>
</dbReference>
<dbReference type="Gene3D" id="3.30.460.10">
    <property type="entry name" value="Beta Polymerase, domain 2"/>
    <property type="match status" value="1"/>
</dbReference>
<feature type="domain" description="TGS" evidence="7">
    <location>
        <begin position="379"/>
        <end position="444"/>
    </location>
</feature>
<dbReference type="SUPFAM" id="SSF81271">
    <property type="entry name" value="TGS-like"/>
    <property type="match status" value="1"/>
</dbReference>